<comment type="caution">
    <text evidence="1">The sequence shown here is derived from an EMBL/GenBank/DDBJ whole genome shotgun (WGS) entry which is preliminary data.</text>
</comment>
<evidence type="ECO:0008006" key="3">
    <source>
        <dbReference type="Google" id="ProtNLM"/>
    </source>
</evidence>
<gene>
    <name evidence="1" type="ORF">GCM10014713_03560</name>
</gene>
<reference evidence="1" key="2">
    <citation type="submission" date="2020-09" db="EMBL/GenBank/DDBJ databases">
        <authorList>
            <person name="Sun Q."/>
            <person name="Ohkuma M."/>
        </authorList>
    </citation>
    <scope>NUCLEOTIDE SEQUENCE</scope>
    <source>
        <strain evidence="1">JCM 3172</strain>
    </source>
</reference>
<dbReference type="EMBL" id="BMQQ01000001">
    <property type="protein sequence ID" value="GGT14230.1"/>
    <property type="molecule type" value="Genomic_DNA"/>
</dbReference>
<dbReference type="GO" id="GO:0016747">
    <property type="term" value="F:acyltransferase activity, transferring groups other than amino-acyl groups"/>
    <property type="evidence" value="ECO:0007669"/>
    <property type="project" value="UniProtKB-ARBA"/>
</dbReference>
<name>A0A918GXV2_9ACTN</name>
<dbReference type="RefSeq" id="WP_019891004.1">
    <property type="nucleotide sequence ID" value="NZ_BMQQ01000001.1"/>
</dbReference>
<keyword evidence="2" id="KW-1185">Reference proteome</keyword>
<accession>A0A918GXV2</accession>
<reference evidence="1" key="1">
    <citation type="journal article" date="2014" name="Int. J. Syst. Evol. Microbiol.">
        <title>Complete genome sequence of Corynebacterium casei LMG S-19264T (=DSM 44701T), isolated from a smear-ripened cheese.</title>
        <authorList>
            <consortium name="US DOE Joint Genome Institute (JGI-PGF)"/>
            <person name="Walter F."/>
            <person name="Albersmeier A."/>
            <person name="Kalinowski J."/>
            <person name="Ruckert C."/>
        </authorList>
    </citation>
    <scope>NUCLEOTIDE SEQUENCE</scope>
    <source>
        <strain evidence="1">JCM 3172</strain>
    </source>
</reference>
<dbReference type="InterPro" id="IPR016039">
    <property type="entry name" value="Thiolase-like"/>
</dbReference>
<protein>
    <recommendedName>
        <fullName evidence="3">Beta-ketoacyl synthase N-terminal domain-containing protein</fullName>
    </recommendedName>
</protein>
<dbReference type="Gene3D" id="3.40.47.10">
    <property type="match status" value="1"/>
</dbReference>
<dbReference type="Proteomes" id="UP000619486">
    <property type="component" value="Unassembled WGS sequence"/>
</dbReference>
<dbReference type="SUPFAM" id="SSF53901">
    <property type="entry name" value="Thiolase-like"/>
    <property type="match status" value="1"/>
</dbReference>
<dbReference type="AlphaFoldDB" id="A0A918GXV2"/>
<sequence>MTTTASLAPAAAAVLTPWGEAAEGLPGAAGVNLPKVRGFVGSRFSPLVHAVAASCLGAPDAFAATGSPDAPAGERTGIVLATQFGDTTTTDTSTQRVMDGQVHNPLLFFQSVTTSVLGHVAKVYGITGPVSCVSGTTALASEALAMAEAVLGSGDVDRLLLVGVECAPNERADWVHTTLSSGPASGPDALPAGDVAVGLLLRRATGGEGPVLGRPVLGRPVPGAWAEAFGWLVPLVVAAETHAGAAP</sequence>
<organism evidence="1 2">
    <name type="scientific">Streptomyces purpureus</name>
    <dbReference type="NCBI Taxonomy" id="1951"/>
    <lineage>
        <taxon>Bacteria</taxon>
        <taxon>Bacillati</taxon>
        <taxon>Actinomycetota</taxon>
        <taxon>Actinomycetes</taxon>
        <taxon>Kitasatosporales</taxon>
        <taxon>Streptomycetaceae</taxon>
        <taxon>Streptomyces</taxon>
    </lineage>
</organism>
<proteinExistence type="predicted"/>
<evidence type="ECO:0000313" key="1">
    <source>
        <dbReference type="EMBL" id="GGT14230.1"/>
    </source>
</evidence>
<evidence type="ECO:0000313" key="2">
    <source>
        <dbReference type="Proteomes" id="UP000619486"/>
    </source>
</evidence>